<evidence type="ECO:0000256" key="5">
    <source>
        <dbReference type="ARBA" id="ARBA00022692"/>
    </source>
</evidence>
<evidence type="ECO:0000256" key="3">
    <source>
        <dbReference type="ARBA" id="ARBA00022448"/>
    </source>
</evidence>
<dbReference type="RefSeq" id="WP_343772482.1">
    <property type="nucleotide sequence ID" value="NZ_BAAADV010000001.1"/>
</dbReference>
<feature type="compositionally biased region" description="Polar residues" evidence="8">
    <location>
        <begin position="8"/>
        <end position="33"/>
    </location>
</feature>
<dbReference type="Pfam" id="PF03591">
    <property type="entry name" value="AzlC"/>
    <property type="match status" value="1"/>
</dbReference>
<gene>
    <name evidence="10" type="ORF">GCM10009020_07050</name>
</gene>
<sequence>MRRDSTDSADSTATEGANSTGNSSESGGPTSTDAGDGRADQDQPVTFTRRGIRDGFVKCVPVSLGVAGYGIAFGVLAQQAGLSVAEATLMSAVVVAGAAQVIAVELWADPIPVALVVGTAFVVNLRYTLMGAALRPWLRDLTPLQAYGSVFFMADENWALTMGELRSGGTKGAFLLGSGLAIWAFWVGSTVLGATAGATIGEPSRYGLDFVLVAVFLAIAVSLWDGASDLVPWAGALLVAVLSSQLLPGSWYILAGGIAGFVLEVARFES</sequence>
<name>A0AAV3T6U3_9EURY</name>
<feature type="region of interest" description="Disordered" evidence="8">
    <location>
        <begin position="1"/>
        <end position="43"/>
    </location>
</feature>
<evidence type="ECO:0000313" key="10">
    <source>
        <dbReference type="EMBL" id="GAA0664717.1"/>
    </source>
</evidence>
<feature type="transmembrane region" description="Helical" evidence="9">
    <location>
        <begin position="172"/>
        <end position="194"/>
    </location>
</feature>
<comment type="caution">
    <text evidence="10">The sequence shown here is derived from an EMBL/GenBank/DDBJ whole genome shotgun (WGS) entry which is preliminary data.</text>
</comment>
<evidence type="ECO:0000256" key="1">
    <source>
        <dbReference type="ARBA" id="ARBA00004651"/>
    </source>
</evidence>
<keyword evidence="11" id="KW-1185">Reference proteome</keyword>
<keyword evidence="7 9" id="KW-0472">Membrane</keyword>
<keyword evidence="3" id="KW-0813">Transport</keyword>
<feature type="transmembrane region" description="Helical" evidence="9">
    <location>
        <begin position="115"/>
        <end position="134"/>
    </location>
</feature>
<evidence type="ECO:0000256" key="8">
    <source>
        <dbReference type="SAM" id="MobiDB-lite"/>
    </source>
</evidence>
<protein>
    <submittedName>
        <fullName evidence="10">AzlC family ABC transporter permease</fullName>
    </submittedName>
</protein>
<dbReference type="EMBL" id="BAAADV010000001">
    <property type="protein sequence ID" value="GAA0664717.1"/>
    <property type="molecule type" value="Genomic_DNA"/>
</dbReference>
<keyword evidence="4" id="KW-1003">Cell membrane</keyword>
<dbReference type="InterPro" id="IPR011606">
    <property type="entry name" value="Brnchd-chn_aa_trnsp_permease"/>
</dbReference>
<feature type="transmembrane region" description="Helical" evidence="9">
    <location>
        <begin position="230"/>
        <end position="263"/>
    </location>
</feature>
<evidence type="ECO:0000256" key="7">
    <source>
        <dbReference type="ARBA" id="ARBA00023136"/>
    </source>
</evidence>
<dbReference type="GO" id="GO:1903785">
    <property type="term" value="P:L-valine transmembrane transport"/>
    <property type="evidence" value="ECO:0007669"/>
    <property type="project" value="TreeGrafter"/>
</dbReference>
<dbReference type="Proteomes" id="UP001500420">
    <property type="component" value="Unassembled WGS sequence"/>
</dbReference>
<proteinExistence type="inferred from homology"/>
<evidence type="ECO:0000256" key="6">
    <source>
        <dbReference type="ARBA" id="ARBA00022989"/>
    </source>
</evidence>
<dbReference type="AlphaFoldDB" id="A0AAV3T6U3"/>
<comment type="similarity">
    <text evidence="2">Belongs to the AzlC family.</text>
</comment>
<reference evidence="10 11" key="1">
    <citation type="journal article" date="2019" name="Int. J. Syst. Evol. Microbiol.">
        <title>The Global Catalogue of Microorganisms (GCM) 10K type strain sequencing project: providing services to taxonomists for standard genome sequencing and annotation.</title>
        <authorList>
            <consortium name="The Broad Institute Genomics Platform"/>
            <consortium name="The Broad Institute Genome Sequencing Center for Infectious Disease"/>
            <person name="Wu L."/>
            <person name="Ma J."/>
        </authorList>
    </citation>
    <scope>NUCLEOTIDE SEQUENCE [LARGE SCALE GENOMIC DNA]</scope>
    <source>
        <strain evidence="10 11">JCM 16328</strain>
    </source>
</reference>
<dbReference type="PANTHER" id="PTHR34979:SF1">
    <property type="entry name" value="INNER MEMBRANE PROTEIN YGAZ"/>
    <property type="match status" value="1"/>
</dbReference>
<evidence type="ECO:0000256" key="4">
    <source>
        <dbReference type="ARBA" id="ARBA00022475"/>
    </source>
</evidence>
<feature type="transmembrane region" description="Helical" evidence="9">
    <location>
        <begin position="56"/>
        <end position="77"/>
    </location>
</feature>
<evidence type="ECO:0000313" key="11">
    <source>
        <dbReference type="Proteomes" id="UP001500420"/>
    </source>
</evidence>
<dbReference type="GO" id="GO:0005886">
    <property type="term" value="C:plasma membrane"/>
    <property type="evidence" value="ECO:0007669"/>
    <property type="project" value="UniProtKB-SubCell"/>
</dbReference>
<evidence type="ECO:0000256" key="9">
    <source>
        <dbReference type="SAM" id="Phobius"/>
    </source>
</evidence>
<feature type="transmembrane region" description="Helical" evidence="9">
    <location>
        <begin position="206"/>
        <end position="224"/>
    </location>
</feature>
<feature type="transmembrane region" description="Helical" evidence="9">
    <location>
        <begin position="89"/>
        <end position="108"/>
    </location>
</feature>
<accession>A0AAV3T6U3</accession>
<comment type="subcellular location">
    <subcellularLocation>
        <location evidence="1">Cell membrane</location>
        <topology evidence="1">Multi-pass membrane protein</topology>
    </subcellularLocation>
</comment>
<evidence type="ECO:0000256" key="2">
    <source>
        <dbReference type="ARBA" id="ARBA00010735"/>
    </source>
</evidence>
<dbReference type="PANTHER" id="PTHR34979">
    <property type="entry name" value="INNER MEMBRANE PROTEIN YGAZ"/>
    <property type="match status" value="1"/>
</dbReference>
<organism evidence="10 11">
    <name type="scientific">Natronoarchaeum mannanilyticum</name>
    <dbReference type="NCBI Taxonomy" id="926360"/>
    <lineage>
        <taxon>Archaea</taxon>
        <taxon>Methanobacteriati</taxon>
        <taxon>Methanobacteriota</taxon>
        <taxon>Stenosarchaea group</taxon>
        <taxon>Halobacteria</taxon>
        <taxon>Halobacteriales</taxon>
        <taxon>Natronoarchaeaceae</taxon>
    </lineage>
</organism>
<keyword evidence="5 9" id="KW-0812">Transmembrane</keyword>
<keyword evidence="6 9" id="KW-1133">Transmembrane helix</keyword>